<protein>
    <submittedName>
        <fullName evidence="1">Uncharacterized protein</fullName>
    </submittedName>
</protein>
<evidence type="ECO:0000313" key="1">
    <source>
        <dbReference type="EMBL" id="KAJ7523854.1"/>
    </source>
</evidence>
<keyword evidence="2" id="KW-1185">Reference proteome</keyword>
<accession>A0ACC2B3B7</accession>
<dbReference type="EMBL" id="CM055109">
    <property type="protein sequence ID" value="KAJ7523854.1"/>
    <property type="molecule type" value="Genomic_DNA"/>
</dbReference>
<name>A0ACC2B3B7_DIPCM</name>
<gene>
    <name evidence="1" type="ORF">O6H91_18G065200</name>
</gene>
<comment type="caution">
    <text evidence="1">The sequence shown here is derived from an EMBL/GenBank/DDBJ whole genome shotgun (WGS) entry which is preliminary data.</text>
</comment>
<dbReference type="Proteomes" id="UP001162992">
    <property type="component" value="Chromosome 18"/>
</dbReference>
<organism evidence="1 2">
    <name type="scientific">Diphasiastrum complanatum</name>
    <name type="common">Issler's clubmoss</name>
    <name type="synonym">Lycopodium complanatum</name>
    <dbReference type="NCBI Taxonomy" id="34168"/>
    <lineage>
        <taxon>Eukaryota</taxon>
        <taxon>Viridiplantae</taxon>
        <taxon>Streptophyta</taxon>
        <taxon>Embryophyta</taxon>
        <taxon>Tracheophyta</taxon>
        <taxon>Lycopodiopsida</taxon>
        <taxon>Lycopodiales</taxon>
        <taxon>Lycopodiaceae</taxon>
        <taxon>Lycopodioideae</taxon>
        <taxon>Diphasiastrum</taxon>
    </lineage>
</organism>
<reference evidence="2" key="1">
    <citation type="journal article" date="2024" name="Proc. Natl. Acad. Sci. U.S.A.">
        <title>Extraordinary preservation of gene collinearity over three hundred million years revealed in homosporous lycophytes.</title>
        <authorList>
            <person name="Li C."/>
            <person name="Wickell D."/>
            <person name="Kuo L.Y."/>
            <person name="Chen X."/>
            <person name="Nie B."/>
            <person name="Liao X."/>
            <person name="Peng D."/>
            <person name="Ji J."/>
            <person name="Jenkins J."/>
            <person name="Williams M."/>
            <person name="Shu S."/>
            <person name="Plott C."/>
            <person name="Barry K."/>
            <person name="Rajasekar S."/>
            <person name="Grimwood J."/>
            <person name="Han X."/>
            <person name="Sun S."/>
            <person name="Hou Z."/>
            <person name="He W."/>
            <person name="Dai G."/>
            <person name="Sun C."/>
            <person name="Schmutz J."/>
            <person name="Leebens-Mack J.H."/>
            <person name="Li F.W."/>
            <person name="Wang L."/>
        </authorList>
    </citation>
    <scope>NUCLEOTIDE SEQUENCE [LARGE SCALE GENOMIC DNA]</scope>
    <source>
        <strain evidence="2">cv. PW_Plant_1</strain>
    </source>
</reference>
<sequence length="1388" mass="155896">MTTFGTLTATSSHNPNKSFEEVELVEIVLHALQGVPSAIARLEKLSLSCSSWSNLKSGTSLWRKSGSTWALDKILRDFTYAGKIRCQLEEFICIFTDEGNFGKVDQGDQNIQNSNPVPDTKACKSNKEKRPRIRPSKSGGNPVLVKAAGDCYIDANPIGDSAAGLINQAYVTALKSILLGHTLAINTLTASIAYRRHREGLSVCHKHKKQIDGPLLSFICQEISLLELYLHSSDLRMQLEALAAICLVNVPSKVSENGSLLVPEVGEREKLVFGREIGSNQAVVAKSKHVTAANNRSKFPKGAQLLTYLYTLLLEPDPLHMELLRFLFARTWQPYASFIHSWLFCATVKDPYMEFIVEETERKVRKGVCLPSFLAEVCTELVRAGQQLQVLLQLPETQSFAQQLGVLDCIEKSTSNAQEKPVEALSDSCDDFSFFNTTSMPVLVFSKNNLEKLEYKREKRCEIMKNQFEALFKDLITARERDKDLLKKSFPKSSVETIVTDQGNKLEIAAALAALETKLGSNFEESTTIMGFYWKEMESKSHTASQQCFYFDVESDQVLGLKTIARPKPQERKDNNDIVLEASADQGLNWLEKSESGASSNLCDMSQGDLARNAESLVCMDLCKNVANSHPSSINQVHLSVNNNVDITCMNDKSAFIHVDKGASYAGRNAGKGSLQNFEEKLDSSKAESFIVDHHGGANWPKVGLPNNPFLEPEGFHTTTPHAYTGTFFIDTETAWDFISDPSDAFLSTPLGLQLSLGSSTCNTSLYKGFLRNASMQLSSPQFSLKNGAQSQKTDTDICAQTRKTLKTSGTAFVAEIWRAQLTLWFDGSPVAGSFLNGKLDDRHVPKNDKNILDESFPFLSQHSCPEDLIVSADAKYLGTCNSLTNSEYTERCSGNIRLKSVSKESGGRNFVQNSGCTELREKSGPLVTSAEINRNLEPSQFKGLLDEKSTLACQKTSCQERDFSEVDLTMLQLKDDQAEDKSSRGAFGGAMWETTLNTDLKKGWSYPEMFSEDFVGDKEIPIEVVVDRCIVQEILSQYVCISSFTVGLMQQRFNLQSHYMALRRYYFMETGDWVDYFTTAISQYKRMPSRHQHKQLELQAMLEAALQNSSCEEDTYAERLHVSIDESHFSNEAETISHSFLDHNRLGAFDFMTLNYSVEWPLCLVLTPKVLRLYNVIFSFLFRIKLSSHALRDIWRHLQVIGRSLERKKGFTESQEQNGRFRVLQLFRQQIGHFVMAVQCYLQSQLLHAVWTRFISSLENQVKDLQDLERVHCNYLEDALHECFLSAEMVGVKICINNAMQCLLDFRANLHIAHQDVHKNEPVFISDRLFSQVGLRLKSSFEGILRQLYMYHTISEGQLQGPPKDFWITVDFNGFLSSTCSSGGDCA</sequence>
<proteinExistence type="predicted"/>
<evidence type="ECO:0000313" key="2">
    <source>
        <dbReference type="Proteomes" id="UP001162992"/>
    </source>
</evidence>